<proteinExistence type="predicted"/>
<dbReference type="EMBL" id="BPVZ01000073">
    <property type="protein sequence ID" value="GKV26837.1"/>
    <property type="molecule type" value="Genomic_DNA"/>
</dbReference>
<name>A0AAV5KQF8_9ROSI</name>
<sequence length="157" mass="16936">MGLAGCHNPVVGSEMLELSGCLTDKSAASLVAIAFNGEGSCIWLTVDASEGFELPIGGVIIPLEERQQLIKAVTGGIEEADSLSRALLQRFLHMAPQCYPRQHFPFVLFPAGVVSFLPEFQHFPGGVACHREWTQSASSGSNLELLYVGHIVVWVVK</sequence>
<evidence type="ECO:0000313" key="2">
    <source>
        <dbReference type="Proteomes" id="UP001054252"/>
    </source>
</evidence>
<organism evidence="1 2">
    <name type="scientific">Rubroshorea leprosula</name>
    <dbReference type="NCBI Taxonomy" id="152421"/>
    <lineage>
        <taxon>Eukaryota</taxon>
        <taxon>Viridiplantae</taxon>
        <taxon>Streptophyta</taxon>
        <taxon>Embryophyta</taxon>
        <taxon>Tracheophyta</taxon>
        <taxon>Spermatophyta</taxon>
        <taxon>Magnoliopsida</taxon>
        <taxon>eudicotyledons</taxon>
        <taxon>Gunneridae</taxon>
        <taxon>Pentapetalae</taxon>
        <taxon>rosids</taxon>
        <taxon>malvids</taxon>
        <taxon>Malvales</taxon>
        <taxon>Dipterocarpaceae</taxon>
        <taxon>Rubroshorea</taxon>
    </lineage>
</organism>
<dbReference type="Proteomes" id="UP001054252">
    <property type="component" value="Unassembled WGS sequence"/>
</dbReference>
<keyword evidence="2" id="KW-1185">Reference proteome</keyword>
<gene>
    <name evidence="1" type="ORF">SLEP1_g36062</name>
</gene>
<dbReference type="AlphaFoldDB" id="A0AAV5KQF8"/>
<accession>A0AAV5KQF8</accession>
<reference evidence="1 2" key="1">
    <citation type="journal article" date="2021" name="Commun. Biol.">
        <title>The genome of Shorea leprosula (Dipterocarpaceae) highlights the ecological relevance of drought in aseasonal tropical rainforests.</title>
        <authorList>
            <person name="Ng K.K.S."/>
            <person name="Kobayashi M.J."/>
            <person name="Fawcett J.A."/>
            <person name="Hatakeyama M."/>
            <person name="Paape T."/>
            <person name="Ng C.H."/>
            <person name="Ang C.C."/>
            <person name="Tnah L.H."/>
            <person name="Lee C.T."/>
            <person name="Nishiyama T."/>
            <person name="Sese J."/>
            <person name="O'Brien M.J."/>
            <person name="Copetti D."/>
            <person name="Mohd Noor M.I."/>
            <person name="Ong R.C."/>
            <person name="Putra M."/>
            <person name="Sireger I.Z."/>
            <person name="Indrioko S."/>
            <person name="Kosugi Y."/>
            <person name="Izuno A."/>
            <person name="Isagi Y."/>
            <person name="Lee S.L."/>
            <person name="Shimizu K.K."/>
        </authorList>
    </citation>
    <scope>NUCLEOTIDE SEQUENCE [LARGE SCALE GENOMIC DNA]</scope>
    <source>
        <strain evidence="1">214</strain>
    </source>
</reference>
<comment type="caution">
    <text evidence="1">The sequence shown here is derived from an EMBL/GenBank/DDBJ whole genome shotgun (WGS) entry which is preliminary data.</text>
</comment>
<evidence type="ECO:0000313" key="1">
    <source>
        <dbReference type="EMBL" id="GKV26837.1"/>
    </source>
</evidence>
<protein>
    <submittedName>
        <fullName evidence="1">Uncharacterized protein</fullName>
    </submittedName>
</protein>